<comment type="caution">
    <text evidence="3">Lacks conserved residue(s) required for the propagation of feature annotation.</text>
</comment>
<dbReference type="SUPFAM" id="SSF53927">
    <property type="entry name" value="Cytidine deaminase-like"/>
    <property type="match status" value="1"/>
</dbReference>
<dbReference type="OrthoDB" id="3197277at2"/>
<dbReference type="RefSeq" id="WP_106724554.1">
    <property type="nucleotide sequence ID" value="NZ_PXYL01000006.1"/>
</dbReference>
<keyword evidence="4" id="KW-0808">Transferase</keyword>
<gene>
    <name evidence="3" type="primary">fdhD</name>
    <name evidence="4" type="ORF">C7I85_13695</name>
</gene>
<dbReference type="InterPro" id="IPR016193">
    <property type="entry name" value="Cytidine_deaminase-like"/>
</dbReference>
<keyword evidence="1 3" id="KW-0963">Cytoplasm</keyword>
<dbReference type="Proteomes" id="UP000240653">
    <property type="component" value="Unassembled WGS sequence"/>
</dbReference>
<evidence type="ECO:0000313" key="4">
    <source>
        <dbReference type="EMBL" id="PSJ60433.1"/>
    </source>
</evidence>
<sequence>MTNRPATTQITRIARRASGTAAAQRMVPEETPIALSYAGTTHAVMMASPADFEDFALGFSLTEGIVGSAEEIESIEVEDLGAGIDIQIRLKDKANTRFQARRRRLAGPVGCGLCGIESIDEAMRSVCQVGQAALTLSEDDIVQSVKLLSKAQPMHAETGAVHAAGFYVPGKGVVLAREDVGRHNALDKLAGALARAGIAGSSGAVVVTSRVSVEMVQKAAAIGSRFIIAVSAPTALAIRTADEAGMTLVALVRGDDFDIFTNPDRVTSGAARHVA</sequence>
<feature type="active site" description="Cysteine persulfide intermediate" evidence="3">
    <location>
        <position position="111"/>
    </location>
</feature>
<organism evidence="4 5">
    <name type="scientific">Pseudaminobacter soli</name>
    <name type="common">ex Li et al. 2025</name>
    <dbReference type="NCBI Taxonomy" id="1295366"/>
    <lineage>
        <taxon>Bacteria</taxon>
        <taxon>Pseudomonadati</taxon>
        <taxon>Pseudomonadota</taxon>
        <taxon>Alphaproteobacteria</taxon>
        <taxon>Hyphomicrobiales</taxon>
        <taxon>Phyllobacteriaceae</taxon>
        <taxon>Pseudaminobacter</taxon>
    </lineage>
</organism>
<evidence type="ECO:0000313" key="5">
    <source>
        <dbReference type="Proteomes" id="UP000240653"/>
    </source>
</evidence>
<comment type="subcellular location">
    <subcellularLocation>
        <location evidence="3">Cytoplasm</location>
    </subcellularLocation>
</comment>
<dbReference type="PANTHER" id="PTHR30592">
    <property type="entry name" value="FORMATE DEHYDROGENASE"/>
    <property type="match status" value="1"/>
</dbReference>
<dbReference type="NCBIfam" id="TIGR00129">
    <property type="entry name" value="fdhD_narQ"/>
    <property type="match status" value="1"/>
</dbReference>
<evidence type="ECO:0000256" key="2">
    <source>
        <dbReference type="ARBA" id="ARBA00023150"/>
    </source>
</evidence>
<dbReference type="GO" id="GO:0005737">
    <property type="term" value="C:cytoplasm"/>
    <property type="evidence" value="ECO:0007669"/>
    <property type="project" value="UniProtKB-SubCell"/>
</dbReference>
<comment type="similarity">
    <text evidence="3">Belongs to the FdhD family.</text>
</comment>
<dbReference type="GO" id="GO:0097163">
    <property type="term" value="F:sulfur carrier activity"/>
    <property type="evidence" value="ECO:0007669"/>
    <property type="project" value="UniProtKB-UniRule"/>
</dbReference>
<dbReference type="EMBL" id="PXYL01000006">
    <property type="protein sequence ID" value="PSJ60433.1"/>
    <property type="molecule type" value="Genomic_DNA"/>
</dbReference>
<proteinExistence type="inferred from homology"/>
<dbReference type="Pfam" id="PF02634">
    <property type="entry name" value="FdhD-NarQ"/>
    <property type="match status" value="1"/>
</dbReference>
<keyword evidence="5" id="KW-1185">Reference proteome</keyword>
<reference evidence="4 5" key="1">
    <citation type="submission" date="2018-03" db="EMBL/GenBank/DDBJ databases">
        <title>The draft genome of Mesorhizobium soli JCM 19897.</title>
        <authorList>
            <person name="Li L."/>
            <person name="Liu L."/>
            <person name="Liang L."/>
            <person name="Wang T."/>
            <person name="Zhang X."/>
        </authorList>
    </citation>
    <scope>NUCLEOTIDE SEQUENCE [LARGE SCALE GENOMIC DNA]</scope>
    <source>
        <strain evidence="4 5">JCM 19897</strain>
    </source>
</reference>
<dbReference type="GO" id="GO:0006777">
    <property type="term" value="P:Mo-molybdopterin cofactor biosynthetic process"/>
    <property type="evidence" value="ECO:0007669"/>
    <property type="project" value="UniProtKB-UniRule"/>
</dbReference>
<accession>A0A2P7SD82</accession>
<dbReference type="GO" id="GO:0016783">
    <property type="term" value="F:sulfurtransferase activity"/>
    <property type="evidence" value="ECO:0007669"/>
    <property type="project" value="InterPro"/>
</dbReference>
<comment type="function">
    <text evidence="3">Required for formate dehydrogenase (FDH) activity. Acts as a sulfur carrier protein that transfers sulfur from IscS to the molybdenum cofactor prior to its insertion into FDH.</text>
</comment>
<dbReference type="HAMAP" id="MF_00187">
    <property type="entry name" value="FdhD"/>
    <property type="match status" value="1"/>
</dbReference>
<evidence type="ECO:0000256" key="1">
    <source>
        <dbReference type="ARBA" id="ARBA00022490"/>
    </source>
</evidence>
<dbReference type="PIRSF" id="PIRSF015626">
    <property type="entry name" value="FdhD"/>
    <property type="match status" value="1"/>
</dbReference>
<comment type="caution">
    <text evidence="4">The sequence shown here is derived from an EMBL/GenBank/DDBJ whole genome shotgun (WGS) entry which is preliminary data.</text>
</comment>
<dbReference type="InterPro" id="IPR003786">
    <property type="entry name" value="FdhD"/>
</dbReference>
<keyword evidence="2 3" id="KW-0501">Molybdenum cofactor biosynthesis</keyword>
<dbReference type="PANTHER" id="PTHR30592:SF1">
    <property type="entry name" value="SULFUR CARRIER PROTEIN FDHD"/>
    <property type="match status" value="1"/>
</dbReference>
<evidence type="ECO:0000256" key="3">
    <source>
        <dbReference type="HAMAP-Rule" id="MF_00187"/>
    </source>
</evidence>
<dbReference type="AlphaFoldDB" id="A0A2P7SD82"/>
<dbReference type="Gene3D" id="3.40.140.10">
    <property type="entry name" value="Cytidine Deaminase, domain 2"/>
    <property type="match status" value="1"/>
</dbReference>
<dbReference type="Gene3D" id="3.10.20.10">
    <property type="match status" value="1"/>
</dbReference>
<name>A0A2P7SD82_9HYPH</name>
<protein>
    <recommendedName>
        <fullName evidence="3">Sulfur carrier protein FdhD</fullName>
    </recommendedName>
</protein>